<dbReference type="Pfam" id="PF00012">
    <property type="entry name" value="HSP70"/>
    <property type="match status" value="1"/>
</dbReference>
<dbReference type="Gene3D" id="3.30.420.40">
    <property type="match status" value="2"/>
</dbReference>
<evidence type="ECO:0000256" key="3">
    <source>
        <dbReference type="SAM" id="MobiDB-lite"/>
    </source>
</evidence>
<gene>
    <name evidence="4" type="ORF">CC78DRAFT_541863</name>
</gene>
<dbReference type="AlphaFoldDB" id="A0A9P4KFU7"/>
<dbReference type="CDD" id="cd10170">
    <property type="entry name" value="ASKHA_NBD_HSP70"/>
    <property type="match status" value="1"/>
</dbReference>
<dbReference type="SUPFAM" id="SSF53067">
    <property type="entry name" value="Actin-like ATPase domain"/>
    <property type="match status" value="2"/>
</dbReference>
<dbReference type="EMBL" id="ML986593">
    <property type="protein sequence ID" value="KAF2267197.1"/>
    <property type="molecule type" value="Genomic_DNA"/>
</dbReference>
<dbReference type="InterPro" id="IPR013126">
    <property type="entry name" value="Hsp_70_fam"/>
</dbReference>
<keyword evidence="1" id="KW-0547">Nucleotide-binding</keyword>
<keyword evidence="2" id="KW-0067">ATP-binding</keyword>
<feature type="region of interest" description="Disordered" evidence="3">
    <location>
        <begin position="1"/>
        <end position="50"/>
    </location>
</feature>
<keyword evidence="5" id="KW-1185">Reference proteome</keyword>
<reference evidence="5" key="1">
    <citation type="journal article" date="2020" name="Stud. Mycol.">
        <title>101 Dothideomycetes genomes: A test case for predicting lifestyles and emergence of pathogens.</title>
        <authorList>
            <person name="Haridas S."/>
            <person name="Albert R."/>
            <person name="Binder M."/>
            <person name="Bloem J."/>
            <person name="LaButti K."/>
            <person name="Salamov A."/>
            <person name="Andreopoulos B."/>
            <person name="Baker S."/>
            <person name="Barry K."/>
            <person name="Bills G."/>
            <person name="Bluhm B."/>
            <person name="Cannon C."/>
            <person name="Castanera R."/>
            <person name="Culley D."/>
            <person name="Daum C."/>
            <person name="Ezra D."/>
            <person name="Gonzalez J."/>
            <person name="Henrissat B."/>
            <person name="Kuo A."/>
            <person name="Liang C."/>
            <person name="Lipzen A."/>
            <person name="Lutzoni F."/>
            <person name="Magnuson J."/>
            <person name="Mondo S."/>
            <person name="Nolan M."/>
            <person name="Ohm R."/>
            <person name="Pangilinan J."/>
            <person name="Park H.-J."/>
            <person name="Ramirez L."/>
            <person name="Alfaro M."/>
            <person name="Sun H."/>
            <person name="Tritt A."/>
            <person name="Yoshinaga Y."/>
            <person name="Zwiers L.-H."/>
            <person name="Turgeon B."/>
            <person name="Goodwin S."/>
            <person name="Spatafora J."/>
            <person name="Crous P."/>
            <person name="Grigoriev I."/>
        </authorList>
    </citation>
    <scope>NUCLEOTIDE SEQUENCE [LARGE SCALE GENOMIC DNA]</scope>
    <source>
        <strain evidence="5">CBS 304.66</strain>
    </source>
</reference>
<dbReference type="GO" id="GO:0005524">
    <property type="term" value="F:ATP binding"/>
    <property type="evidence" value="ECO:0007669"/>
    <property type="project" value="UniProtKB-KW"/>
</dbReference>
<proteinExistence type="predicted"/>
<name>A0A9P4KFU7_9PLEO</name>
<evidence type="ECO:0000256" key="1">
    <source>
        <dbReference type="ARBA" id="ARBA00022741"/>
    </source>
</evidence>
<comment type="caution">
    <text evidence="4">The sequence shown here is derived from an EMBL/GenBank/DDBJ whole genome shotgun (WGS) entry which is preliminary data.</text>
</comment>
<protein>
    <recommendedName>
        <fullName evidence="6">Actin-like ATPase domain-containing protein</fullName>
    </recommendedName>
</protein>
<evidence type="ECO:0000313" key="4">
    <source>
        <dbReference type="EMBL" id="KAF2267197.1"/>
    </source>
</evidence>
<organism evidence="4 5">
    <name type="scientific">Lojkania enalia</name>
    <dbReference type="NCBI Taxonomy" id="147567"/>
    <lineage>
        <taxon>Eukaryota</taxon>
        <taxon>Fungi</taxon>
        <taxon>Dikarya</taxon>
        <taxon>Ascomycota</taxon>
        <taxon>Pezizomycotina</taxon>
        <taxon>Dothideomycetes</taxon>
        <taxon>Pleosporomycetidae</taxon>
        <taxon>Pleosporales</taxon>
        <taxon>Pleosporales incertae sedis</taxon>
        <taxon>Lojkania</taxon>
    </lineage>
</organism>
<dbReference type="GO" id="GO:0140662">
    <property type="term" value="F:ATP-dependent protein folding chaperone"/>
    <property type="evidence" value="ECO:0007669"/>
    <property type="project" value="InterPro"/>
</dbReference>
<dbReference type="OrthoDB" id="2963168at2759"/>
<evidence type="ECO:0008006" key="6">
    <source>
        <dbReference type="Google" id="ProtNLM"/>
    </source>
</evidence>
<evidence type="ECO:0000256" key="2">
    <source>
        <dbReference type="ARBA" id="ARBA00022840"/>
    </source>
</evidence>
<sequence length="664" mass="74850">MGFLDKLKARSKNKSRAYLREDTDTKPANAQYRPSFPKPPTRKPDVFYKDSYPAPSPGFEKSTFSPIAEAAAYIEDELEILLRDLILTRSRFSGAAWAYSKQPQDVKIVTSWDSEGFQNFDKGKAPSKIAYGSSDLTSQPDGKSSAHLTWGYGIREDETEFVEWFKLLLLDENDLNEQHPDSQQIRRAKRLLQRAGKTAVRAVADYLQLLWHHTLRNIEKDLGEIAVEGLPFHVVLTVPAVWTARAVSRMRQAAKQAGILEERLAGETTLHFVSEPEAAAIATFDDLKVRPNFHRGDTFVVCDAGGGTVDLISYKVLQADPLQLGECVEGSGKLCGAVFLDQDFEGLMKQLVGAAWNVPDAVIKRIVDEQWENGIKRGFEGQDRNWKITLPIECVQQGAPHSITLNKGHVREIFENVISKIRSLVNDQIDAVEEKERRLPKAVVLVGGFGSCRYLYNILNLEHRPRGIEIYQSSGTKPWTAICRGAVLKALTNSRLPGTTVQTRISRCSYGVAYNTQFGIGHLECDKYFSPFHGHFRANNQMQWFLKRGDNILEAQSVIVKDWSQHFLRDQHPYKFIYSSAIYSCDKQVPPSRMDNTVKYVGKMESERDVTSAKDVEGADSKLYKKYKYSIEMAVIGTAVEFSTVFGEGNAARTKIDIELEQSW</sequence>
<dbReference type="PANTHER" id="PTHR14187:SF5">
    <property type="entry name" value="HEAT SHOCK 70 KDA PROTEIN 12A"/>
    <property type="match status" value="1"/>
</dbReference>
<dbReference type="InterPro" id="IPR043129">
    <property type="entry name" value="ATPase_NBD"/>
</dbReference>
<dbReference type="PANTHER" id="PTHR14187">
    <property type="entry name" value="ALPHA KINASE/ELONGATION FACTOR 2 KINASE"/>
    <property type="match status" value="1"/>
</dbReference>
<evidence type="ECO:0000313" key="5">
    <source>
        <dbReference type="Proteomes" id="UP000800093"/>
    </source>
</evidence>
<accession>A0A9P4KFU7</accession>
<dbReference type="Proteomes" id="UP000800093">
    <property type="component" value="Unassembled WGS sequence"/>
</dbReference>
<dbReference type="Gene3D" id="3.90.640.10">
    <property type="entry name" value="Actin, Chain A, domain 4"/>
    <property type="match status" value="1"/>
</dbReference>